<dbReference type="InterPro" id="IPR050834">
    <property type="entry name" value="Glycosyltransf_2"/>
</dbReference>
<dbReference type="Pfam" id="PF00535">
    <property type="entry name" value="Glycos_transf_2"/>
    <property type="match status" value="1"/>
</dbReference>
<sequence>MNDRLPGISVLLPVFMRDVSVDNISLLRIAIQSIADQDYAGPLEILLIDDGSPVPVENFKEEIGTAAGTVRWIRLKHNRGIVFALNHGIKLAQYEFIGRMDADDCWLPGKLRDQMNLFADDGDLSIVATGMSRVDNKGRLIDTHIRPGNWNGILSFFVEGGCPFPHGSVVARRQIYELLGGYSHSADVQHCEDYALWGTWLRFFKPAMVEKALYQYRVSSSSVSSQYESAQVTASRLVRQRFASLQLTNDLPNALRMLADVLGCSLIEAGKIAYTMWQYGACLALPESSRDPLSVILPDRLICRDEPAMNWRSIIRSAPSETEGELIGLVARPY</sequence>
<dbReference type="AlphaFoldDB" id="A0AAW8LY73"/>
<evidence type="ECO:0000313" key="5">
    <source>
        <dbReference type="EMBL" id="MDR6703736.1"/>
    </source>
</evidence>
<evidence type="ECO:0000256" key="3">
    <source>
        <dbReference type="ARBA" id="ARBA00022679"/>
    </source>
</evidence>
<evidence type="ECO:0000259" key="4">
    <source>
        <dbReference type="Pfam" id="PF00535"/>
    </source>
</evidence>
<gene>
    <name evidence="5" type="ORF">J2W61_003608</name>
</gene>
<evidence type="ECO:0000256" key="2">
    <source>
        <dbReference type="ARBA" id="ARBA00022676"/>
    </source>
</evidence>
<comment type="similarity">
    <text evidence="1">Belongs to the glycosyltransferase 2 family.</text>
</comment>
<keyword evidence="2" id="KW-0328">Glycosyltransferase</keyword>
<evidence type="ECO:0000256" key="1">
    <source>
        <dbReference type="ARBA" id="ARBA00006739"/>
    </source>
</evidence>
<dbReference type="GO" id="GO:0016757">
    <property type="term" value="F:glycosyltransferase activity"/>
    <property type="evidence" value="ECO:0007669"/>
    <property type="project" value="UniProtKB-KW"/>
</dbReference>
<dbReference type="Gene3D" id="3.90.550.10">
    <property type="entry name" value="Spore Coat Polysaccharide Biosynthesis Protein SpsA, Chain A"/>
    <property type="match status" value="1"/>
</dbReference>
<dbReference type="SUPFAM" id="SSF53448">
    <property type="entry name" value="Nucleotide-diphospho-sugar transferases"/>
    <property type="match status" value="1"/>
</dbReference>
<dbReference type="Proteomes" id="UP001265315">
    <property type="component" value="Unassembled WGS sequence"/>
</dbReference>
<dbReference type="InterPro" id="IPR029044">
    <property type="entry name" value="Nucleotide-diphossugar_trans"/>
</dbReference>
<organism evidence="5 6">
    <name type="scientific">Agrobacterium tumefaciens</name>
    <dbReference type="NCBI Taxonomy" id="358"/>
    <lineage>
        <taxon>Bacteria</taxon>
        <taxon>Pseudomonadati</taxon>
        <taxon>Pseudomonadota</taxon>
        <taxon>Alphaproteobacteria</taxon>
        <taxon>Hyphomicrobiales</taxon>
        <taxon>Rhizobiaceae</taxon>
        <taxon>Rhizobium/Agrobacterium group</taxon>
        <taxon>Agrobacterium</taxon>
        <taxon>Agrobacterium tumefaciens complex</taxon>
    </lineage>
</organism>
<keyword evidence="3" id="KW-0808">Transferase</keyword>
<reference evidence="5" key="1">
    <citation type="submission" date="2023-07" db="EMBL/GenBank/DDBJ databases">
        <title>Sorghum-associated microbial communities from plants grown in Nebraska, USA.</title>
        <authorList>
            <person name="Schachtman D."/>
        </authorList>
    </citation>
    <scope>NUCLEOTIDE SEQUENCE</scope>
    <source>
        <strain evidence="5">1457</strain>
    </source>
</reference>
<accession>A0AAW8LY73</accession>
<name>A0AAW8LY73_AGRTU</name>
<comment type="caution">
    <text evidence="5">The sequence shown here is derived from an EMBL/GenBank/DDBJ whole genome shotgun (WGS) entry which is preliminary data.</text>
</comment>
<dbReference type="EMBL" id="JAVDSW010000003">
    <property type="protein sequence ID" value="MDR6703736.1"/>
    <property type="molecule type" value="Genomic_DNA"/>
</dbReference>
<dbReference type="PANTHER" id="PTHR43685">
    <property type="entry name" value="GLYCOSYLTRANSFERASE"/>
    <property type="match status" value="1"/>
</dbReference>
<dbReference type="PANTHER" id="PTHR43685:SF5">
    <property type="entry name" value="GLYCOSYLTRANSFERASE EPSE-RELATED"/>
    <property type="match status" value="1"/>
</dbReference>
<dbReference type="RefSeq" id="WP_112293416.1">
    <property type="nucleotide sequence ID" value="NZ_JAGIPM010000003.1"/>
</dbReference>
<proteinExistence type="inferred from homology"/>
<feature type="domain" description="Glycosyltransferase 2-like" evidence="4">
    <location>
        <begin position="9"/>
        <end position="173"/>
    </location>
</feature>
<evidence type="ECO:0000313" key="6">
    <source>
        <dbReference type="Proteomes" id="UP001265315"/>
    </source>
</evidence>
<dbReference type="InterPro" id="IPR001173">
    <property type="entry name" value="Glyco_trans_2-like"/>
</dbReference>
<protein>
    <submittedName>
        <fullName evidence="5">Glycosyltransferase involved in cell wall biosynthesis</fullName>
    </submittedName>
</protein>